<protein>
    <submittedName>
        <fullName evidence="2">Uncharacterized protein</fullName>
    </submittedName>
</protein>
<organism evidence="2 3">
    <name type="scientific">Cryptosporangium aurantiacum</name>
    <dbReference type="NCBI Taxonomy" id="134849"/>
    <lineage>
        <taxon>Bacteria</taxon>
        <taxon>Bacillati</taxon>
        <taxon>Actinomycetota</taxon>
        <taxon>Actinomycetes</taxon>
        <taxon>Cryptosporangiales</taxon>
        <taxon>Cryptosporangiaceae</taxon>
        <taxon>Cryptosporangium</taxon>
    </lineage>
</organism>
<dbReference type="RefSeq" id="WP_073265370.1">
    <property type="nucleotide sequence ID" value="NZ_FRCS01000024.1"/>
</dbReference>
<accession>A0A1M7RMR2</accession>
<evidence type="ECO:0000313" key="2">
    <source>
        <dbReference type="EMBL" id="SHN47481.1"/>
    </source>
</evidence>
<name>A0A1M7RMR2_9ACTN</name>
<keyword evidence="3" id="KW-1185">Reference proteome</keyword>
<feature type="compositionally biased region" description="Basic and acidic residues" evidence="1">
    <location>
        <begin position="54"/>
        <end position="72"/>
    </location>
</feature>
<dbReference type="AlphaFoldDB" id="A0A1M7RMR2"/>
<evidence type="ECO:0000256" key="1">
    <source>
        <dbReference type="SAM" id="MobiDB-lite"/>
    </source>
</evidence>
<dbReference type="OrthoDB" id="4558696at2"/>
<evidence type="ECO:0000313" key="3">
    <source>
        <dbReference type="Proteomes" id="UP000184440"/>
    </source>
</evidence>
<proteinExistence type="predicted"/>
<gene>
    <name evidence="2" type="ORF">SAMN05443668_12439</name>
</gene>
<dbReference type="Proteomes" id="UP000184440">
    <property type="component" value="Unassembled WGS sequence"/>
</dbReference>
<reference evidence="2 3" key="1">
    <citation type="submission" date="2016-11" db="EMBL/GenBank/DDBJ databases">
        <authorList>
            <person name="Jaros S."/>
            <person name="Januszkiewicz K."/>
            <person name="Wedrychowicz H."/>
        </authorList>
    </citation>
    <scope>NUCLEOTIDE SEQUENCE [LARGE SCALE GENOMIC DNA]</scope>
    <source>
        <strain evidence="2 3">DSM 46144</strain>
    </source>
</reference>
<sequence>MAKNATDKKKGRSAVTGEYVDKKTVKKAPRTTVAEKASTKKGNGQKRSAITGRFVKDSTAKRHPETTVAEKAKGKKKK</sequence>
<dbReference type="EMBL" id="FRCS01000024">
    <property type="protein sequence ID" value="SHN47481.1"/>
    <property type="molecule type" value="Genomic_DNA"/>
</dbReference>
<feature type="region of interest" description="Disordered" evidence="1">
    <location>
        <begin position="1"/>
        <end position="78"/>
    </location>
</feature>
<dbReference type="STRING" id="134849.SAMN05443668_12439"/>